<organism evidence="5 6">
    <name type="scientific">Orchesella dallaii</name>
    <dbReference type="NCBI Taxonomy" id="48710"/>
    <lineage>
        <taxon>Eukaryota</taxon>
        <taxon>Metazoa</taxon>
        <taxon>Ecdysozoa</taxon>
        <taxon>Arthropoda</taxon>
        <taxon>Hexapoda</taxon>
        <taxon>Collembola</taxon>
        <taxon>Entomobryomorpha</taxon>
        <taxon>Entomobryoidea</taxon>
        <taxon>Orchesellidae</taxon>
        <taxon>Orchesellinae</taxon>
        <taxon>Orchesella</taxon>
    </lineage>
</organism>
<comment type="caution">
    <text evidence="5">The sequence shown here is derived from an EMBL/GenBank/DDBJ whole genome shotgun (WGS) entry which is preliminary data.</text>
</comment>
<keyword evidence="6" id="KW-1185">Reference proteome</keyword>
<dbReference type="InterPro" id="IPR004087">
    <property type="entry name" value="KH_dom"/>
</dbReference>
<dbReference type="InterPro" id="IPR036612">
    <property type="entry name" value="KH_dom_type_1_sf"/>
</dbReference>
<protein>
    <recommendedName>
        <fullName evidence="4">K Homology domain-containing protein</fullName>
    </recommendedName>
</protein>
<dbReference type="PROSITE" id="PS50084">
    <property type="entry name" value="KH_TYPE_1"/>
    <property type="match status" value="1"/>
</dbReference>
<keyword evidence="1" id="KW-0217">Developmental protein</keyword>
<sequence>MKMSDGLGVTSVTIVTSPSVVAPTTMNSLNSASGTMPNISTTPNNHINSSSSPCANNHTNTQNLADYLAQLIKDKKQLAIFPNLFIHVERILDEEIARVRGNLFHLSGTKSEPLELPEPIGPVVTLSEKVYVPVKEHPDFNFVGRILGPRGMTAKQLEQETGCKIMVRGKGSMRDKKKEEQNRGKPNWEHLNDELHVLITVEDTENRGKMKLQRAVDEVKKLLVPAEGEDELKKRQLMELAIINGTYRDSKESRNTQAAVNAAAAQLVSPQVPLSALRAATPLGAPLIISPHRLTNGLSSAAAAAAAAAGAPPPLLAPGATDSLLYAASPYTATDYATYLSLAEYPPEHVGKMSGVRRLTGLRDHPYLPKSDPSASLLH</sequence>
<dbReference type="PANTHER" id="PTHR11208">
    <property type="entry name" value="RNA-BINDING PROTEIN RELATED"/>
    <property type="match status" value="1"/>
</dbReference>
<dbReference type="Gene3D" id="1.20.5.4010">
    <property type="match status" value="1"/>
</dbReference>
<dbReference type="Pfam" id="PF16544">
    <property type="entry name" value="STAR_dimer"/>
    <property type="match status" value="1"/>
</dbReference>
<evidence type="ECO:0000256" key="2">
    <source>
        <dbReference type="ARBA" id="ARBA00022884"/>
    </source>
</evidence>
<dbReference type="PANTHER" id="PTHR11208:SF125">
    <property type="entry name" value="KH DOMAIN-CONTAINING RNA-BINDING PROTEIN QKI"/>
    <property type="match status" value="1"/>
</dbReference>
<dbReference type="InterPro" id="IPR055256">
    <property type="entry name" value="KH_1_KHDC4/BBP-like"/>
</dbReference>
<dbReference type="SUPFAM" id="SSF54791">
    <property type="entry name" value="Eukaryotic type KH-domain (KH-domain type I)"/>
    <property type="match status" value="1"/>
</dbReference>
<dbReference type="Gene3D" id="3.30.1370.10">
    <property type="entry name" value="K Homology domain, type 1"/>
    <property type="match status" value="1"/>
</dbReference>
<evidence type="ECO:0000313" key="5">
    <source>
        <dbReference type="EMBL" id="CAL8106651.1"/>
    </source>
</evidence>
<dbReference type="CDD" id="cd22466">
    <property type="entry name" value="KH-I_HOW"/>
    <property type="match status" value="1"/>
</dbReference>
<gene>
    <name evidence="5" type="ORF">ODALV1_LOCUS12423</name>
</gene>
<evidence type="ECO:0000256" key="3">
    <source>
        <dbReference type="PROSITE-ProRule" id="PRU00117"/>
    </source>
</evidence>
<evidence type="ECO:0000313" key="6">
    <source>
        <dbReference type="Proteomes" id="UP001642540"/>
    </source>
</evidence>
<accession>A0ABP1QKD9</accession>
<keyword evidence="2 3" id="KW-0694">RNA-binding</keyword>
<dbReference type="Pfam" id="PF22675">
    <property type="entry name" value="KH-I_KHDC4-BBP"/>
    <property type="match status" value="1"/>
</dbReference>
<proteinExistence type="predicted"/>
<evidence type="ECO:0000259" key="4">
    <source>
        <dbReference type="SMART" id="SM00322"/>
    </source>
</evidence>
<name>A0ABP1QKD9_9HEXA</name>
<dbReference type="InterPro" id="IPR045071">
    <property type="entry name" value="BBP-like"/>
</dbReference>
<reference evidence="5 6" key="1">
    <citation type="submission" date="2024-08" db="EMBL/GenBank/DDBJ databases">
        <authorList>
            <person name="Cucini C."/>
            <person name="Frati F."/>
        </authorList>
    </citation>
    <scope>NUCLEOTIDE SEQUENCE [LARGE SCALE GENOMIC DNA]</scope>
</reference>
<dbReference type="Proteomes" id="UP001642540">
    <property type="component" value="Unassembled WGS sequence"/>
</dbReference>
<feature type="domain" description="K Homology" evidence="4">
    <location>
        <begin position="124"/>
        <end position="224"/>
    </location>
</feature>
<evidence type="ECO:0000256" key="1">
    <source>
        <dbReference type="ARBA" id="ARBA00022473"/>
    </source>
</evidence>
<dbReference type="InterPro" id="IPR032377">
    <property type="entry name" value="STAR_dimer"/>
</dbReference>
<dbReference type="SMART" id="SM00322">
    <property type="entry name" value="KH"/>
    <property type="match status" value="1"/>
</dbReference>
<dbReference type="EMBL" id="CAXLJM020000038">
    <property type="protein sequence ID" value="CAL8106651.1"/>
    <property type="molecule type" value="Genomic_DNA"/>
</dbReference>